<dbReference type="OrthoDB" id="662756at2"/>
<dbReference type="STRING" id="332999.SAMN04488511_12819"/>
<feature type="domain" description="Polysaccharide export protein N-terminal" evidence="3">
    <location>
        <begin position="53"/>
        <end position="151"/>
    </location>
</feature>
<protein>
    <submittedName>
        <fullName evidence="5">Polysaccharide export outer membrane protein</fullName>
    </submittedName>
</protein>
<dbReference type="InterPro" id="IPR019554">
    <property type="entry name" value="Soluble_ligand-bd"/>
</dbReference>
<feature type="domain" description="Soluble ligand binding" evidence="4">
    <location>
        <begin position="155"/>
        <end position="204"/>
    </location>
</feature>
<feature type="chain" id="PRO_5011440808" evidence="2">
    <location>
        <begin position="27"/>
        <end position="269"/>
    </location>
</feature>
<dbReference type="InterPro" id="IPR003715">
    <property type="entry name" value="Poly_export_N"/>
</dbReference>
<evidence type="ECO:0000259" key="3">
    <source>
        <dbReference type="Pfam" id="PF02563"/>
    </source>
</evidence>
<dbReference type="PANTHER" id="PTHR33619:SF3">
    <property type="entry name" value="POLYSACCHARIDE EXPORT PROTEIN GFCE-RELATED"/>
    <property type="match status" value="1"/>
</dbReference>
<dbReference type="Pfam" id="PF02563">
    <property type="entry name" value="Poly_export"/>
    <property type="match status" value="1"/>
</dbReference>
<organism evidence="5 6">
    <name type="scientific">Pedobacter suwonensis</name>
    <dbReference type="NCBI Taxonomy" id="332999"/>
    <lineage>
        <taxon>Bacteria</taxon>
        <taxon>Pseudomonadati</taxon>
        <taxon>Bacteroidota</taxon>
        <taxon>Sphingobacteriia</taxon>
        <taxon>Sphingobacteriales</taxon>
        <taxon>Sphingobacteriaceae</taxon>
        <taxon>Pedobacter</taxon>
    </lineage>
</organism>
<dbReference type="Gene3D" id="3.10.560.10">
    <property type="entry name" value="Outer membrane lipoprotein wza domain like"/>
    <property type="match status" value="1"/>
</dbReference>
<sequence>MKMPIYKASFAKACFLIAIVFLTSCASTKNVAYFQDISALGQSELANTAKFTDPVIQADDILSISIFTIDPTTNMVVNQVGSQAISTSVGPVASLGATPPTAGFLVDKNGEIDLSVVGKVKVLGLTTFQARELIKEKAAVVYTNPNVQVRFANFKVTVLGEVNRPASYVVPNEKVSVLDALGLAGDLTIFGKRENVTLIRDNGGKKEFARLDLNSKEIFNSPYYYLKQNDVLYVEPNKGKAASLNQSRTQTYALIGSLTSVLIILFTRL</sequence>
<proteinExistence type="predicted"/>
<evidence type="ECO:0000256" key="1">
    <source>
        <dbReference type="ARBA" id="ARBA00022729"/>
    </source>
</evidence>
<keyword evidence="1 2" id="KW-0732">Signal</keyword>
<evidence type="ECO:0000256" key="2">
    <source>
        <dbReference type="SAM" id="SignalP"/>
    </source>
</evidence>
<dbReference type="RefSeq" id="WP_090988131.1">
    <property type="nucleotide sequence ID" value="NZ_FOJM01000028.1"/>
</dbReference>
<evidence type="ECO:0000313" key="5">
    <source>
        <dbReference type="EMBL" id="SFA60422.1"/>
    </source>
</evidence>
<dbReference type="AlphaFoldDB" id="A0A1I0U8L3"/>
<dbReference type="PROSITE" id="PS51257">
    <property type="entry name" value="PROKAR_LIPOPROTEIN"/>
    <property type="match status" value="1"/>
</dbReference>
<keyword evidence="6" id="KW-1185">Reference proteome</keyword>
<accession>A0A1I0U8L3</accession>
<dbReference type="GO" id="GO:0015159">
    <property type="term" value="F:polysaccharide transmembrane transporter activity"/>
    <property type="evidence" value="ECO:0007669"/>
    <property type="project" value="InterPro"/>
</dbReference>
<dbReference type="PANTHER" id="PTHR33619">
    <property type="entry name" value="POLYSACCHARIDE EXPORT PROTEIN GFCE-RELATED"/>
    <property type="match status" value="1"/>
</dbReference>
<reference evidence="6" key="1">
    <citation type="submission" date="2016-10" db="EMBL/GenBank/DDBJ databases">
        <authorList>
            <person name="Varghese N."/>
            <person name="Submissions S."/>
        </authorList>
    </citation>
    <scope>NUCLEOTIDE SEQUENCE [LARGE SCALE GENOMIC DNA]</scope>
    <source>
        <strain evidence="6">DSM 18130</strain>
    </source>
</reference>
<feature type="signal peptide" evidence="2">
    <location>
        <begin position="1"/>
        <end position="26"/>
    </location>
</feature>
<dbReference type="Pfam" id="PF10531">
    <property type="entry name" value="SLBB"/>
    <property type="match status" value="1"/>
</dbReference>
<dbReference type="Proteomes" id="UP000198836">
    <property type="component" value="Unassembled WGS sequence"/>
</dbReference>
<dbReference type="EMBL" id="FOJM01000028">
    <property type="protein sequence ID" value="SFA60422.1"/>
    <property type="molecule type" value="Genomic_DNA"/>
</dbReference>
<evidence type="ECO:0000313" key="6">
    <source>
        <dbReference type="Proteomes" id="UP000198836"/>
    </source>
</evidence>
<dbReference type="InterPro" id="IPR049712">
    <property type="entry name" value="Poly_export"/>
</dbReference>
<evidence type="ECO:0000259" key="4">
    <source>
        <dbReference type="Pfam" id="PF10531"/>
    </source>
</evidence>
<name>A0A1I0U8L3_9SPHI</name>
<gene>
    <name evidence="5" type="ORF">SAMN04488511_12819</name>
</gene>